<proteinExistence type="inferred from homology"/>
<organism evidence="10 11">
    <name type="scientific">Allobacillus saliphilus</name>
    <dbReference type="NCBI Taxonomy" id="2912308"/>
    <lineage>
        <taxon>Bacteria</taxon>
        <taxon>Bacillati</taxon>
        <taxon>Bacillota</taxon>
        <taxon>Bacilli</taxon>
        <taxon>Bacillales</taxon>
        <taxon>Bacillaceae</taxon>
        <taxon>Allobacillus</taxon>
    </lineage>
</organism>
<dbReference type="GO" id="GO:0005886">
    <property type="term" value="C:plasma membrane"/>
    <property type="evidence" value="ECO:0007669"/>
    <property type="project" value="UniProtKB-SubCell"/>
</dbReference>
<comment type="caution">
    <text evidence="10">The sequence shown here is derived from an EMBL/GenBank/DDBJ whole genome shotgun (WGS) entry which is preliminary data.</text>
</comment>
<keyword evidence="4 7" id="KW-0812">Transmembrane</keyword>
<dbReference type="InterPro" id="IPR035906">
    <property type="entry name" value="MetI-like_sf"/>
</dbReference>
<feature type="domain" description="ABC transmembrane type-1" evidence="9">
    <location>
        <begin position="95"/>
        <end position="283"/>
    </location>
</feature>
<keyword evidence="6 7" id="KW-0472">Membrane</keyword>
<dbReference type="InterPro" id="IPR000515">
    <property type="entry name" value="MetI-like"/>
</dbReference>
<dbReference type="Pfam" id="PF12911">
    <property type="entry name" value="OppC_N"/>
    <property type="match status" value="1"/>
</dbReference>
<dbReference type="Pfam" id="PF00528">
    <property type="entry name" value="BPD_transp_1"/>
    <property type="match status" value="1"/>
</dbReference>
<dbReference type="PANTHER" id="PTHR43386:SF1">
    <property type="entry name" value="D,D-DIPEPTIDE TRANSPORT SYSTEM PERMEASE PROTEIN DDPC-RELATED"/>
    <property type="match status" value="1"/>
</dbReference>
<dbReference type="Proteomes" id="UP000675431">
    <property type="component" value="Unassembled WGS sequence"/>
</dbReference>
<comment type="subcellular location">
    <subcellularLocation>
        <location evidence="1 7">Cell membrane</location>
        <topology evidence="1 7">Multi-pass membrane protein</topology>
    </subcellularLocation>
</comment>
<evidence type="ECO:0000259" key="9">
    <source>
        <dbReference type="PROSITE" id="PS50928"/>
    </source>
</evidence>
<evidence type="ECO:0000256" key="5">
    <source>
        <dbReference type="ARBA" id="ARBA00022989"/>
    </source>
</evidence>
<accession>A0A941HS12</accession>
<evidence type="ECO:0000313" key="10">
    <source>
        <dbReference type="EMBL" id="MBR7552532.1"/>
    </source>
</evidence>
<comment type="similarity">
    <text evidence="7">Belongs to the binding-protein-dependent transport system permease family.</text>
</comment>
<evidence type="ECO:0000313" key="11">
    <source>
        <dbReference type="Proteomes" id="UP000675431"/>
    </source>
</evidence>
<evidence type="ECO:0000256" key="1">
    <source>
        <dbReference type="ARBA" id="ARBA00004651"/>
    </source>
</evidence>
<keyword evidence="2 7" id="KW-0813">Transport</keyword>
<sequence length="298" mass="32692">MEAAIEKTNKAQLQKEMKKQQRKLMLKRLLRSRMALTGFIILIVATIITFAAPLITSHDPLQVDPVNRLQAPSADHYFGTDDVGRDVFSRVVYGIQESMFVGLAVAFVTAILGIIFGLYSAYYNTLDHIIMRINDGLMAFPSILLAIAIMAALGPKTVNVIIALSVVYTPLIARVVRSSALVIKEQTYIEAMKSMGGSSNRIIWRHIAPNTLSPLLVQATFVFAMAIINEAMLSFLGAGIPAPEPSLGNILYDGKNVITKAWWMTLFPGLAVILITLGLNMFGDGMRDILDPHSNKSN</sequence>
<evidence type="ECO:0000256" key="3">
    <source>
        <dbReference type="ARBA" id="ARBA00022475"/>
    </source>
</evidence>
<dbReference type="SUPFAM" id="SSF161098">
    <property type="entry name" value="MetI-like"/>
    <property type="match status" value="1"/>
</dbReference>
<feature type="transmembrane region" description="Helical" evidence="7">
    <location>
        <begin position="34"/>
        <end position="55"/>
    </location>
</feature>
<dbReference type="PANTHER" id="PTHR43386">
    <property type="entry name" value="OLIGOPEPTIDE TRANSPORT SYSTEM PERMEASE PROTEIN APPC"/>
    <property type="match status" value="1"/>
</dbReference>
<evidence type="ECO:0000256" key="2">
    <source>
        <dbReference type="ARBA" id="ARBA00022448"/>
    </source>
</evidence>
<feature type="coiled-coil region" evidence="8">
    <location>
        <begin position="3"/>
        <end position="30"/>
    </location>
</feature>
<dbReference type="AlphaFoldDB" id="A0A941HS12"/>
<feature type="transmembrane region" description="Helical" evidence="7">
    <location>
        <begin position="99"/>
        <end position="121"/>
    </location>
</feature>
<dbReference type="RefSeq" id="WP_212366960.1">
    <property type="nucleotide sequence ID" value="NZ_JAGSIE010000001.1"/>
</dbReference>
<keyword evidence="8" id="KW-0175">Coiled coil</keyword>
<dbReference type="CDD" id="cd06261">
    <property type="entry name" value="TM_PBP2"/>
    <property type="match status" value="1"/>
</dbReference>
<keyword evidence="11" id="KW-1185">Reference proteome</keyword>
<name>A0A941HS12_9BACI</name>
<keyword evidence="5 7" id="KW-1133">Transmembrane helix</keyword>
<dbReference type="InterPro" id="IPR025966">
    <property type="entry name" value="OppC_N"/>
</dbReference>
<feature type="transmembrane region" description="Helical" evidence="7">
    <location>
        <begin position="261"/>
        <end position="282"/>
    </location>
</feature>
<dbReference type="Gene3D" id="1.10.3720.10">
    <property type="entry name" value="MetI-like"/>
    <property type="match status" value="1"/>
</dbReference>
<feature type="transmembrane region" description="Helical" evidence="7">
    <location>
        <begin position="158"/>
        <end position="176"/>
    </location>
</feature>
<evidence type="ECO:0000256" key="6">
    <source>
        <dbReference type="ARBA" id="ARBA00023136"/>
    </source>
</evidence>
<evidence type="ECO:0000256" key="8">
    <source>
        <dbReference type="SAM" id="Coils"/>
    </source>
</evidence>
<feature type="transmembrane region" description="Helical" evidence="7">
    <location>
        <begin position="215"/>
        <end position="241"/>
    </location>
</feature>
<reference evidence="10 11" key="1">
    <citation type="submission" date="2021-04" db="EMBL/GenBank/DDBJ databases">
        <title>Allobacillus sp. nov. SKP8-2 isolated from shrimp paste.</title>
        <authorList>
            <person name="Tanasupawat S."/>
            <person name="Yiamsombat S."/>
            <person name="Kanchanasin P."/>
            <person name="Kuncharoen N."/>
        </authorList>
    </citation>
    <scope>NUCLEOTIDE SEQUENCE [LARGE SCALE GENOMIC DNA]</scope>
    <source>
        <strain evidence="10 11">SKP8-2</strain>
    </source>
</reference>
<dbReference type="GO" id="GO:0055085">
    <property type="term" value="P:transmembrane transport"/>
    <property type="evidence" value="ECO:0007669"/>
    <property type="project" value="InterPro"/>
</dbReference>
<keyword evidence="3" id="KW-1003">Cell membrane</keyword>
<dbReference type="PROSITE" id="PS50928">
    <property type="entry name" value="ABC_TM1"/>
    <property type="match status" value="1"/>
</dbReference>
<gene>
    <name evidence="10" type="ORF">KC820_00055</name>
</gene>
<protein>
    <submittedName>
        <fullName evidence="10">ABC transporter permease</fullName>
    </submittedName>
</protein>
<dbReference type="EMBL" id="JAGSIE010000001">
    <property type="protein sequence ID" value="MBR7552532.1"/>
    <property type="molecule type" value="Genomic_DNA"/>
</dbReference>
<feature type="transmembrane region" description="Helical" evidence="7">
    <location>
        <begin position="133"/>
        <end position="152"/>
    </location>
</feature>
<evidence type="ECO:0000256" key="4">
    <source>
        <dbReference type="ARBA" id="ARBA00022692"/>
    </source>
</evidence>
<dbReference type="InterPro" id="IPR050366">
    <property type="entry name" value="BP-dependent_transpt_permease"/>
</dbReference>
<evidence type="ECO:0000256" key="7">
    <source>
        <dbReference type="RuleBase" id="RU363032"/>
    </source>
</evidence>